<sequence>MGDKTIDGCRNKPGMTKWLGVVFLALTLAACGRADRPTAPTKTRPNLSVPSNRETAQCLADLRELHVSFQVLPDRETGPGCGLAGTVKLVDIGVPVANLTAVRCGAARAFIGWTRNAVAPAAYQMLGSELARIDSMGSYACRNVVGSARNTSRRSGHAIANAIDVGGFVLKDGRRITVLNDWNSSDPQVRQFLQTIRASACKRFGTVLSPDYNAAHRNHLHLEDDRANFCR</sequence>
<dbReference type="Pfam" id="PF06904">
    <property type="entry name" value="Extensin-like_C"/>
    <property type="match status" value="1"/>
</dbReference>
<evidence type="ECO:0000259" key="1">
    <source>
        <dbReference type="Pfam" id="PF06904"/>
    </source>
</evidence>
<name>A0A2T5UB70_9SPHN</name>
<protein>
    <submittedName>
        <fullName evidence="2">Extensin-like protein</fullName>
    </submittedName>
</protein>
<feature type="domain" description="Extensin-like C-terminal" evidence="1">
    <location>
        <begin position="57"/>
        <end position="231"/>
    </location>
</feature>
<dbReference type="InterPro" id="IPR009683">
    <property type="entry name" value="Extensin-like_C"/>
</dbReference>
<dbReference type="Proteomes" id="UP000244013">
    <property type="component" value="Unassembled WGS sequence"/>
</dbReference>
<evidence type="ECO:0000313" key="2">
    <source>
        <dbReference type="EMBL" id="PTW48743.1"/>
    </source>
</evidence>
<reference evidence="2 3" key="1">
    <citation type="submission" date="2018-04" db="EMBL/GenBank/DDBJ databases">
        <title>Genomic Encyclopedia of Type Strains, Phase III (KMG-III): the genomes of soil and plant-associated and newly described type strains.</title>
        <authorList>
            <person name="Whitman W."/>
        </authorList>
    </citation>
    <scope>NUCLEOTIDE SEQUENCE [LARGE SCALE GENOMIC DNA]</scope>
    <source>
        <strain evidence="2 3">MA-olki</strain>
    </source>
</reference>
<comment type="caution">
    <text evidence="2">The sequence shown here is derived from an EMBL/GenBank/DDBJ whole genome shotgun (WGS) entry which is preliminary data.</text>
</comment>
<dbReference type="EMBL" id="QAYE01000001">
    <property type="protein sequence ID" value="PTW48743.1"/>
    <property type="molecule type" value="Genomic_DNA"/>
</dbReference>
<organism evidence="2 3">
    <name type="scientific">Sphingomonas faeni</name>
    <dbReference type="NCBI Taxonomy" id="185950"/>
    <lineage>
        <taxon>Bacteria</taxon>
        <taxon>Pseudomonadati</taxon>
        <taxon>Pseudomonadota</taxon>
        <taxon>Alphaproteobacteria</taxon>
        <taxon>Sphingomonadales</taxon>
        <taxon>Sphingomonadaceae</taxon>
        <taxon>Sphingomonas</taxon>
    </lineage>
</organism>
<gene>
    <name evidence="2" type="ORF">C8J25_101241</name>
</gene>
<dbReference type="AlphaFoldDB" id="A0A2T5UB70"/>
<accession>A0A2T5UB70</accession>
<dbReference type="PROSITE" id="PS51257">
    <property type="entry name" value="PROKAR_LIPOPROTEIN"/>
    <property type="match status" value="1"/>
</dbReference>
<proteinExistence type="predicted"/>
<evidence type="ECO:0000313" key="3">
    <source>
        <dbReference type="Proteomes" id="UP000244013"/>
    </source>
</evidence>